<name>A0A939DCW1_9GAMM</name>
<organism evidence="2 3">
    <name type="scientific">Parahaliea mediterranea</name>
    <dbReference type="NCBI Taxonomy" id="651086"/>
    <lineage>
        <taxon>Bacteria</taxon>
        <taxon>Pseudomonadati</taxon>
        <taxon>Pseudomonadota</taxon>
        <taxon>Gammaproteobacteria</taxon>
        <taxon>Cellvibrionales</taxon>
        <taxon>Halieaceae</taxon>
        <taxon>Parahaliea</taxon>
    </lineage>
</organism>
<evidence type="ECO:0000313" key="2">
    <source>
        <dbReference type="EMBL" id="MBN7795252.1"/>
    </source>
</evidence>
<dbReference type="Proteomes" id="UP000664303">
    <property type="component" value="Unassembled WGS sequence"/>
</dbReference>
<protein>
    <submittedName>
        <fullName evidence="2">Glycosyltransferase family 2 protein</fullName>
    </submittedName>
</protein>
<dbReference type="Pfam" id="PF00535">
    <property type="entry name" value="Glycos_transf_2"/>
    <property type="match status" value="1"/>
</dbReference>
<dbReference type="PANTHER" id="PTHR22916:SF56">
    <property type="entry name" value="GLYCOSYL TRANSFERASE"/>
    <property type="match status" value="1"/>
</dbReference>
<proteinExistence type="predicted"/>
<evidence type="ECO:0000259" key="1">
    <source>
        <dbReference type="Pfam" id="PF00535"/>
    </source>
</evidence>
<dbReference type="Gene3D" id="3.90.550.10">
    <property type="entry name" value="Spore Coat Polysaccharide Biosynthesis Protein SpsA, Chain A"/>
    <property type="match status" value="1"/>
</dbReference>
<feature type="domain" description="Glycosyltransferase 2-like" evidence="1">
    <location>
        <begin position="7"/>
        <end position="174"/>
    </location>
</feature>
<dbReference type="InterPro" id="IPR001173">
    <property type="entry name" value="Glyco_trans_2-like"/>
</dbReference>
<comment type="caution">
    <text evidence="2">The sequence shown here is derived from an EMBL/GenBank/DDBJ whole genome shotgun (WGS) entry which is preliminary data.</text>
</comment>
<dbReference type="RefSeq" id="WP_206558685.1">
    <property type="nucleotide sequence ID" value="NZ_JAFKCZ010000001.1"/>
</dbReference>
<dbReference type="PANTHER" id="PTHR22916">
    <property type="entry name" value="GLYCOSYLTRANSFERASE"/>
    <property type="match status" value="1"/>
</dbReference>
<dbReference type="GO" id="GO:0016758">
    <property type="term" value="F:hexosyltransferase activity"/>
    <property type="evidence" value="ECO:0007669"/>
    <property type="project" value="UniProtKB-ARBA"/>
</dbReference>
<dbReference type="SUPFAM" id="SSF53448">
    <property type="entry name" value="Nucleotide-diphospho-sugar transferases"/>
    <property type="match status" value="1"/>
</dbReference>
<dbReference type="EMBL" id="JAFKCZ010000001">
    <property type="protein sequence ID" value="MBN7795252.1"/>
    <property type="molecule type" value="Genomic_DNA"/>
</dbReference>
<evidence type="ECO:0000313" key="3">
    <source>
        <dbReference type="Proteomes" id="UP000664303"/>
    </source>
</evidence>
<gene>
    <name evidence="2" type="ORF">JYP50_01530</name>
</gene>
<keyword evidence="3" id="KW-1185">Reference proteome</keyword>
<reference evidence="2" key="1">
    <citation type="submission" date="2021-02" db="EMBL/GenBank/DDBJ databases">
        <title>PHA producing bacteria isolated from coastal sediment in Guangdong, Shenzhen.</title>
        <authorList>
            <person name="Zheng W."/>
            <person name="Yu S."/>
            <person name="Huang Y."/>
        </authorList>
    </citation>
    <scope>NUCLEOTIDE SEQUENCE</scope>
    <source>
        <strain evidence="2">TN14-10</strain>
    </source>
</reference>
<dbReference type="InterPro" id="IPR029044">
    <property type="entry name" value="Nucleotide-diphossugar_trans"/>
</dbReference>
<dbReference type="AlphaFoldDB" id="A0A939DCW1"/>
<accession>A0A939DCW1</accession>
<sequence>MNTPILSVGMPVYNGEPFLRQALEAILSQDFTDFELIISDNCSTDDTQSICLEFAAIDQRISYHRNERNIGAARNYNKVFLLARGKYFKWATHDDICLPGHFRRCVTTIDKAPSSVVLVYPQSRFIDDQGEHLSEDADILETRHSKPYMRLSRILCHVSMANAIFGVIRCEALRKTRLIDSFIASDYVLLAELAMLGELWEVREPLYLRRIHHGASQYANTSNQAVQAWFDPSRRLTFTRFHTWFPTTSIRVRLLTEWIKSTQTIGISRYDSILCGLSVPVVYGYARFRCFAGNIKAHLLRPLGN</sequence>